<feature type="transmembrane region" description="Helical" evidence="2">
    <location>
        <begin position="6"/>
        <end position="21"/>
    </location>
</feature>
<name>A0A7Z9BIW3_9CYAN</name>
<keyword evidence="2" id="KW-0472">Membrane</keyword>
<feature type="region of interest" description="Disordered" evidence="1">
    <location>
        <begin position="481"/>
        <end position="541"/>
    </location>
</feature>
<dbReference type="AlphaFoldDB" id="A0A7Z9BIW3"/>
<evidence type="ECO:0000256" key="2">
    <source>
        <dbReference type="SAM" id="Phobius"/>
    </source>
</evidence>
<feature type="transmembrane region" description="Helical" evidence="2">
    <location>
        <begin position="81"/>
        <end position="101"/>
    </location>
</feature>
<feature type="transmembrane region" description="Helical" evidence="2">
    <location>
        <begin position="246"/>
        <end position="263"/>
    </location>
</feature>
<comment type="caution">
    <text evidence="3">The sequence shown here is derived from an EMBL/GenBank/DDBJ whole genome shotgun (WGS) entry which is preliminary data.</text>
</comment>
<proteinExistence type="predicted"/>
<feature type="transmembrane region" description="Helical" evidence="2">
    <location>
        <begin position="197"/>
        <end position="215"/>
    </location>
</feature>
<keyword evidence="2" id="KW-1133">Transmembrane helix</keyword>
<evidence type="ECO:0000256" key="1">
    <source>
        <dbReference type="SAM" id="MobiDB-lite"/>
    </source>
</evidence>
<protein>
    <recommendedName>
        <fullName evidence="5">O-antigen ligase domain-containing protein</fullName>
    </recommendedName>
</protein>
<sequence length="541" mass="60667">MTPQAQFGLLILLPIVLYLFKKIPSDKAVVMGFILAWLFLPQRTAFVFPGLPDYDRSTATCYSIILATCLYSFKTFKTFKFGWLDIPMLIWCICPLISSITNDLGAYDGFSSMLAQIIKYGIPYFLGRVYLNHLQGLHELAMGIFISGVIYAPLCIVESFISPQLHRMVYGFHGINQFSQSYRLGGYRPNVFMKHGLAAGMWMMAALLIALWLWQSGTLKKFLNIPMNLWFIGLYITHLLVRSTGAYLYMALGMVILFSAKFLRTSFPKVLLILMLSSYLYLGVTGNFTGEQADQIIQVATDLAGPDRAQSLAFRFENEEILVEKAIQRIWFGWGGWGRNRVYDYAQSTGEKVDISTTDSLWIIAYGMNGAMGVIGIFGTSLLPALTFSLLRYPAKTWFRPQVAGAASISVVTVLYVLDNLLNDQYNPVFTLASGGLAGLVMNPNPQEFNSSVTVSPKTIDRNPTLNPLLPSPALLIPTKTLHPIPKLNRRKPRPIPISKKPNSGITKLNRKNPRPIPISEKRSYGIPKLNRKKRRSPSIK</sequence>
<keyword evidence="4" id="KW-1185">Reference proteome</keyword>
<organism evidence="3 4">
    <name type="scientific">Planktothrix paucivesiculata PCC 9631</name>
    <dbReference type="NCBI Taxonomy" id="671071"/>
    <lineage>
        <taxon>Bacteria</taxon>
        <taxon>Bacillati</taxon>
        <taxon>Cyanobacteriota</taxon>
        <taxon>Cyanophyceae</taxon>
        <taxon>Oscillatoriophycideae</taxon>
        <taxon>Oscillatoriales</taxon>
        <taxon>Microcoleaceae</taxon>
        <taxon>Planktothrix</taxon>
    </lineage>
</organism>
<evidence type="ECO:0000313" key="3">
    <source>
        <dbReference type="EMBL" id="VXD10998.1"/>
    </source>
</evidence>
<evidence type="ECO:0008006" key="5">
    <source>
        <dbReference type="Google" id="ProtNLM"/>
    </source>
</evidence>
<dbReference type="EMBL" id="CZCS02000005">
    <property type="protein sequence ID" value="VXD10998.1"/>
    <property type="molecule type" value="Genomic_DNA"/>
</dbReference>
<feature type="transmembrane region" description="Helical" evidence="2">
    <location>
        <begin position="57"/>
        <end position="74"/>
    </location>
</feature>
<accession>A0A7Z9BIW3</accession>
<feature type="transmembrane region" description="Helical" evidence="2">
    <location>
        <begin position="398"/>
        <end position="418"/>
    </location>
</feature>
<feature type="transmembrane region" description="Helical" evidence="2">
    <location>
        <begin position="28"/>
        <end position="51"/>
    </location>
</feature>
<feature type="compositionally biased region" description="Basic residues" evidence="1">
    <location>
        <begin position="530"/>
        <end position="541"/>
    </location>
</feature>
<evidence type="ECO:0000313" key="4">
    <source>
        <dbReference type="Proteomes" id="UP000182190"/>
    </source>
</evidence>
<dbReference type="Proteomes" id="UP000182190">
    <property type="component" value="Unassembled WGS sequence"/>
</dbReference>
<dbReference type="RefSeq" id="WP_197046454.1">
    <property type="nucleotide sequence ID" value="NZ_LR735025.1"/>
</dbReference>
<gene>
    <name evidence="3" type="ORF">PL9631_1020042</name>
</gene>
<keyword evidence="2" id="KW-0812">Transmembrane</keyword>
<reference evidence="3" key="1">
    <citation type="submission" date="2019-10" db="EMBL/GenBank/DDBJ databases">
        <authorList>
            <consortium name="Genoscope - CEA"/>
            <person name="William W."/>
        </authorList>
    </citation>
    <scope>NUCLEOTIDE SEQUENCE [LARGE SCALE GENOMIC DNA]</scope>
    <source>
        <strain evidence="3">BBR_PRJEB10994</strain>
    </source>
</reference>
<feature type="transmembrane region" description="Helical" evidence="2">
    <location>
        <begin position="361"/>
        <end position="386"/>
    </location>
</feature>
<feature type="transmembrane region" description="Helical" evidence="2">
    <location>
        <begin position="140"/>
        <end position="161"/>
    </location>
</feature>